<evidence type="ECO:0000313" key="3">
    <source>
        <dbReference type="Proteomes" id="UP000077266"/>
    </source>
</evidence>
<dbReference type="PANTHER" id="PTHR33050">
    <property type="entry name" value="REVERSE TRANSCRIPTASE DOMAIN-CONTAINING PROTEIN"/>
    <property type="match status" value="1"/>
</dbReference>
<feature type="non-terminal residue" evidence="2">
    <location>
        <position position="1"/>
    </location>
</feature>
<dbReference type="InParanoid" id="A0A165JTT2"/>
<dbReference type="CDD" id="cd06222">
    <property type="entry name" value="RNase_H_like"/>
    <property type="match status" value="1"/>
</dbReference>
<protein>
    <submittedName>
        <fullName evidence="2">Uncharacterized protein</fullName>
    </submittedName>
</protein>
<dbReference type="InterPro" id="IPR052055">
    <property type="entry name" value="Hepadnavirus_pol/RT"/>
</dbReference>
<dbReference type="EMBL" id="KV425959">
    <property type="protein sequence ID" value="KZV95322.1"/>
    <property type="molecule type" value="Genomic_DNA"/>
</dbReference>
<feature type="non-terminal residue" evidence="2">
    <location>
        <position position="565"/>
    </location>
</feature>
<dbReference type="InterPro" id="IPR036397">
    <property type="entry name" value="RNaseH_sf"/>
</dbReference>
<dbReference type="PANTHER" id="PTHR33050:SF7">
    <property type="entry name" value="RIBONUCLEASE H"/>
    <property type="match status" value="1"/>
</dbReference>
<dbReference type="InterPro" id="IPR010998">
    <property type="entry name" value="Integrase_recombinase_N"/>
</dbReference>
<dbReference type="OrthoDB" id="198652at2759"/>
<dbReference type="Gene3D" id="3.30.420.10">
    <property type="entry name" value="Ribonuclease H-like superfamily/Ribonuclease H"/>
    <property type="match status" value="1"/>
</dbReference>
<organism evidence="2 3">
    <name type="scientific">Exidia glandulosa HHB12029</name>
    <dbReference type="NCBI Taxonomy" id="1314781"/>
    <lineage>
        <taxon>Eukaryota</taxon>
        <taxon>Fungi</taxon>
        <taxon>Dikarya</taxon>
        <taxon>Basidiomycota</taxon>
        <taxon>Agaricomycotina</taxon>
        <taxon>Agaricomycetes</taxon>
        <taxon>Auriculariales</taxon>
        <taxon>Exidiaceae</taxon>
        <taxon>Exidia</taxon>
    </lineage>
</organism>
<dbReference type="SUPFAM" id="SSF56672">
    <property type="entry name" value="DNA/RNA polymerases"/>
    <property type="match status" value="1"/>
</dbReference>
<accession>A0A165JTT2</accession>
<evidence type="ECO:0000313" key="2">
    <source>
        <dbReference type="EMBL" id="KZV95322.1"/>
    </source>
</evidence>
<keyword evidence="3" id="KW-1185">Reference proteome</keyword>
<dbReference type="InterPro" id="IPR044730">
    <property type="entry name" value="RNase_H-like_dom_plant"/>
</dbReference>
<name>A0A165JTT2_EXIGL</name>
<dbReference type="Gene3D" id="1.10.150.130">
    <property type="match status" value="1"/>
</dbReference>
<evidence type="ECO:0000256" key="1">
    <source>
        <dbReference type="ARBA" id="ARBA00023125"/>
    </source>
</evidence>
<keyword evidence="1" id="KW-0238">DNA-binding</keyword>
<dbReference type="AlphaFoldDB" id="A0A165JTT2"/>
<sequence>VENARGGRKLRLFKCDGSKAYRRAPAHPLWQIKQVVSVNGERHVDRCCNFGTKSAGDIFFSIMALILWSAQFEYGIEALLGYVDDVFSFDDFAKLVLYRPYNRLMCPKQSALLHLWDYVGLPHSDDKQVNGAPLVILGLEVDPNAMTVTMPDESRLDLISKLDDFVSKRTASDDRRRRLQEWQRLLGHCNWALNAYPLLRPALTSTYEKIRGKTGSKLPVILNSSVVRDLSWFSHMLRSTAGVQVLSATDWSPLDADLVLWCDASLSGLGFWCPAQNVGFTAKREDPSIIFNESLCTLAALNWACSTVPSARRIAVYTDSHVTVDMFDSLKALPAYNGILLAACERMLSSGVSARFWHVPGEMNSVADALSRDKLDLALQLSPGLVISQFDPPSSYTAFCERHNLPLEPSPDTLSLYITYESHYIDPKSVKTYLSGICNALESAYPDVRSARTSPLVRNTLAGRQKMCVRDVSRKAPLSAADVTSMIVKYAGGSFDDLLFVTILATGFNSLNRLGELVWPDSHSLQDVRKCISITSLVFGEEDDAGVEFFSYWLPGHKGNRFFEG</sequence>
<dbReference type="InterPro" id="IPR043502">
    <property type="entry name" value="DNA/RNA_pol_sf"/>
</dbReference>
<gene>
    <name evidence="2" type="ORF">EXIGLDRAFT_588254</name>
</gene>
<reference evidence="2 3" key="1">
    <citation type="journal article" date="2016" name="Mol. Biol. Evol.">
        <title>Comparative Genomics of Early-Diverging Mushroom-Forming Fungi Provides Insights into the Origins of Lignocellulose Decay Capabilities.</title>
        <authorList>
            <person name="Nagy L.G."/>
            <person name="Riley R."/>
            <person name="Tritt A."/>
            <person name="Adam C."/>
            <person name="Daum C."/>
            <person name="Floudas D."/>
            <person name="Sun H."/>
            <person name="Yadav J.S."/>
            <person name="Pangilinan J."/>
            <person name="Larsson K.H."/>
            <person name="Matsuura K."/>
            <person name="Barry K."/>
            <person name="Labutti K."/>
            <person name="Kuo R."/>
            <person name="Ohm R.A."/>
            <person name="Bhattacharya S.S."/>
            <person name="Shirouzu T."/>
            <person name="Yoshinaga Y."/>
            <person name="Martin F.M."/>
            <person name="Grigoriev I.V."/>
            <person name="Hibbett D.S."/>
        </authorList>
    </citation>
    <scope>NUCLEOTIDE SEQUENCE [LARGE SCALE GENOMIC DNA]</scope>
    <source>
        <strain evidence="2 3">HHB12029</strain>
    </source>
</reference>
<dbReference type="STRING" id="1314781.A0A165JTT2"/>
<dbReference type="GO" id="GO:0003677">
    <property type="term" value="F:DNA binding"/>
    <property type="evidence" value="ECO:0007669"/>
    <property type="project" value="UniProtKB-KW"/>
</dbReference>
<dbReference type="Proteomes" id="UP000077266">
    <property type="component" value="Unassembled WGS sequence"/>
</dbReference>
<proteinExistence type="predicted"/>